<accession>R7Z2M3</accession>
<sequence>MSSTKEDGGSGRPVAASGNLKNLKNLQIGFVWAADNTSNTSNTSVAFGRSISSACYPSFSSSSASSCSLSLSLLRTRVSLLSLIGYLLFLTSVLLNIQYYLADRIDSPSQPCLPTPPPEPDVQPTRRPLHECGYSPRDFTFLAYPDFLDGLGVDWRGLNKDTLRSRYKELMLIWHPDKTRSTGLDHWQHHRVATWLTEMYEKGAKQLDIRGDYDVSELNFDDYEVVDLDALWEKIKPPEK</sequence>
<gene>
    <name evidence="3" type="ORF">W97_07741</name>
</gene>
<proteinExistence type="predicted"/>
<reference evidence="4" key="1">
    <citation type="submission" date="2012-06" db="EMBL/GenBank/DDBJ databases">
        <title>The genome sequence of Coniosporium apollinis CBS 100218.</title>
        <authorList>
            <consortium name="The Broad Institute Genome Sequencing Platform"/>
            <person name="Cuomo C."/>
            <person name="Gorbushina A."/>
            <person name="Noack S."/>
            <person name="Walker B."/>
            <person name="Young S.K."/>
            <person name="Zeng Q."/>
            <person name="Gargeya S."/>
            <person name="Fitzgerald M."/>
            <person name="Haas B."/>
            <person name="Abouelleil A."/>
            <person name="Alvarado L."/>
            <person name="Arachchi H.M."/>
            <person name="Berlin A.M."/>
            <person name="Chapman S.B."/>
            <person name="Goldberg J."/>
            <person name="Griggs A."/>
            <person name="Gujja S."/>
            <person name="Hansen M."/>
            <person name="Howarth C."/>
            <person name="Imamovic A."/>
            <person name="Larimer J."/>
            <person name="McCowan C."/>
            <person name="Montmayeur A."/>
            <person name="Murphy C."/>
            <person name="Neiman D."/>
            <person name="Pearson M."/>
            <person name="Priest M."/>
            <person name="Roberts A."/>
            <person name="Saif S."/>
            <person name="Shea T."/>
            <person name="Sisk P."/>
            <person name="Sykes S."/>
            <person name="Wortman J."/>
            <person name="Nusbaum C."/>
            <person name="Birren B."/>
        </authorList>
    </citation>
    <scope>NUCLEOTIDE SEQUENCE [LARGE SCALE GENOMIC DNA]</scope>
    <source>
        <strain evidence="4">CBS 100218</strain>
    </source>
</reference>
<dbReference type="AlphaFoldDB" id="R7Z2M3"/>
<name>R7Z2M3_CONA1</name>
<evidence type="ECO:0000313" key="4">
    <source>
        <dbReference type="Proteomes" id="UP000016924"/>
    </source>
</evidence>
<dbReference type="HOGENOM" id="CLU_1156326_0_0_1"/>
<dbReference type="Proteomes" id="UP000016924">
    <property type="component" value="Unassembled WGS sequence"/>
</dbReference>
<keyword evidence="1" id="KW-0812">Transmembrane</keyword>
<feature type="domain" description="J" evidence="2">
    <location>
        <begin position="146"/>
        <end position="217"/>
    </location>
</feature>
<evidence type="ECO:0000259" key="2">
    <source>
        <dbReference type="PROSITE" id="PS50076"/>
    </source>
</evidence>
<evidence type="ECO:0000256" key="1">
    <source>
        <dbReference type="SAM" id="Phobius"/>
    </source>
</evidence>
<dbReference type="InterPro" id="IPR001623">
    <property type="entry name" value="DnaJ_domain"/>
</dbReference>
<keyword evidence="1" id="KW-1133">Transmembrane helix</keyword>
<organism evidence="3 4">
    <name type="scientific">Coniosporium apollinis (strain CBS 100218)</name>
    <name type="common">Rock-inhabiting black yeast</name>
    <dbReference type="NCBI Taxonomy" id="1168221"/>
    <lineage>
        <taxon>Eukaryota</taxon>
        <taxon>Fungi</taxon>
        <taxon>Dikarya</taxon>
        <taxon>Ascomycota</taxon>
        <taxon>Pezizomycotina</taxon>
        <taxon>Dothideomycetes</taxon>
        <taxon>Dothideomycetes incertae sedis</taxon>
        <taxon>Coniosporium</taxon>
    </lineage>
</organism>
<evidence type="ECO:0000313" key="3">
    <source>
        <dbReference type="EMBL" id="EON68417.1"/>
    </source>
</evidence>
<feature type="transmembrane region" description="Helical" evidence="1">
    <location>
        <begin position="78"/>
        <end position="101"/>
    </location>
</feature>
<dbReference type="EMBL" id="JH767596">
    <property type="protein sequence ID" value="EON68417.1"/>
    <property type="molecule type" value="Genomic_DNA"/>
</dbReference>
<dbReference type="GeneID" id="19905052"/>
<dbReference type="PROSITE" id="PS50076">
    <property type="entry name" value="DNAJ_2"/>
    <property type="match status" value="1"/>
</dbReference>
<keyword evidence="1" id="KW-0472">Membrane</keyword>
<keyword evidence="4" id="KW-1185">Reference proteome</keyword>
<dbReference type="InterPro" id="IPR036869">
    <property type="entry name" value="J_dom_sf"/>
</dbReference>
<protein>
    <recommendedName>
        <fullName evidence="2">J domain-containing protein</fullName>
    </recommendedName>
</protein>
<dbReference type="SUPFAM" id="SSF46565">
    <property type="entry name" value="Chaperone J-domain"/>
    <property type="match status" value="1"/>
</dbReference>
<dbReference type="RefSeq" id="XP_007783734.1">
    <property type="nucleotide sequence ID" value="XM_007785544.1"/>
</dbReference>